<dbReference type="SUPFAM" id="SSF48484">
    <property type="entry name" value="Lipoxigenase"/>
    <property type="match status" value="1"/>
</dbReference>
<evidence type="ECO:0000313" key="6">
    <source>
        <dbReference type="Proteomes" id="UP000012073"/>
    </source>
</evidence>
<dbReference type="InterPro" id="IPR036226">
    <property type="entry name" value="LipOase_C_sf"/>
</dbReference>
<dbReference type="GeneID" id="17325993"/>
<dbReference type="KEGG" id="ccp:CHC_T00008739001"/>
<dbReference type="OrthoDB" id="407298at2759"/>
<name>S0F3P2_CHOCR</name>
<dbReference type="STRING" id="2769.S0F3P2"/>
<feature type="domain" description="Lipoxygenase" evidence="4">
    <location>
        <begin position="70"/>
        <end position="697"/>
    </location>
</feature>
<organism evidence="5 6">
    <name type="scientific">Chondrus crispus</name>
    <name type="common">Carrageen Irish moss</name>
    <name type="synonym">Polymorpha crispa</name>
    <dbReference type="NCBI Taxonomy" id="2769"/>
    <lineage>
        <taxon>Eukaryota</taxon>
        <taxon>Rhodophyta</taxon>
        <taxon>Florideophyceae</taxon>
        <taxon>Rhodymeniophycidae</taxon>
        <taxon>Gigartinales</taxon>
        <taxon>Gigartinaceae</taxon>
        <taxon>Chondrus</taxon>
    </lineage>
</organism>
<dbReference type="PROSITE" id="PS51393">
    <property type="entry name" value="LIPOXYGENASE_3"/>
    <property type="match status" value="1"/>
</dbReference>
<accession>S0F3P2</accession>
<dbReference type="GO" id="GO:0046872">
    <property type="term" value="F:metal ion binding"/>
    <property type="evidence" value="ECO:0007669"/>
    <property type="project" value="UniProtKB-KW"/>
</dbReference>
<dbReference type="Gramene" id="CDF77589">
    <property type="protein sequence ID" value="CDF77589"/>
    <property type="gene ID" value="CHC_T00008739001"/>
</dbReference>
<dbReference type="Gene3D" id="1.20.245.10">
    <property type="entry name" value="Lipoxygenase-1, Domain 5"/>
    <property type="match status" value="1"/>
</dbReference>
<dbReference type="InterPro" id="IPR013819">
    <property type="entry name" value="LipOase_C"/>
</dbReference>
<dbReference type="Pfam" id="PF00305">
    <property type="entry name" value="Lipoxygenase"/>
    <property type="match status" value="1"/>
</dbReference>
<dbReference type="InterPro" id="IPR000907">
    <property type="entry name" value="LipOase"/>
</dbReference>
<evidence type="ECO:0000256" key="3">
    <source>
        <dbReference type="ARBA" id="ARBA00023002"/>
    </source>
</evidence>
<evidence type="ECO:0000256" key="2">
    <source>
        <dbReference type="ARBA" id="ARBA00022964"/>
    </source>
</evidence>
<sequence length="697" mass="79107">SETHFQDICPVPSLSLAMVGEEAAALQNGAINGHGAPADAEEDAADHLQTVQILALPRRKNDHEDVKLTFAMFAKAIETIGKELFVLANEWQGGKYERRYEYQNLNGGETPLKPVFPKHVMSLPKMEAFESSKIGALVARAHVFMRSQLPLLARLDDNPSQAFADVRYDVFKAFFGETDLFPMPRGILSEEVDFWQQDEVFADQFLNGCNPTVIEKPRDLDEVKRQMPLELRNLRAPQPDGRSVEKLLEENALFWADYKMLAVRGISKGLDQTSGAYTNSIKFDPVGEYETMTKYFYAPFVAFYKKKVSGRLGVLGIVLTRDQEAANAVYNEETCKDRPNIYTFAKMHVACADNQTHQFYYHLGRCHLTFEPFGVAVRNVFQFGEEEAQNHAVGLLLAPHFKDHMAINWLARKTLLAHGEEAIPFTDAGFALGINGGQAFLAKKYSQWNFRHQAFPKQLQLRGFNPDGSDGLNYYYRSDGMRIWKALSRYVRTTLEKFYSAATEAERNKKICDDVVLDRWCTEMRDRDRAFVRSFPAKFDDLDKLCETVTTIMYNVSAEHAAVNASQERYLSYVPNRPNALFRPVPKPGAERDMDLIKEVLGIHRMGGNDLGASLPLGFAMFQVQFCQLLTLQPTKTLMELDDLKDSCPEAYNGLMKDLEKAHYVIKARNLTIEDETPHLAPYEFLDPVQIAQSIEM</sequence>
<keyword evidence="2" id="KW-0223">Dioxygenase</keyword>
<dbReference type="GO" id="GO:0016702">
    <property type="term" value="F:oxidoreductase activity, acting on single donors with incorporation of molecular oxygen, incorporation of two atoms of oxygen"/>
    <property type="evidence" value="ECO:0007669"/>
    <property type="project" value="InterPro"/>
</dbReference>
<keyword evidence="3" id="KW-0560">Oxidoreductase</keyword>
<dbReference type="RefSeq" id="XP_005718273.1">
    <property type="nucleotide sequence ID" value="XM_005718216.1"/>
</dbReference>
<reference evidence="6" key="1">
    <citation type="journal article" date="2013" name="Proc. Natl. Acad. Sci. U.S.A.">
        <title>Genome structure and metabolic features in the red seaweed Chondrus crispus shed light on evolution of the Archaeplastida.</title>
        <authorList>
            <person name="Collen J."/>
            <person name="Porcel B."/>
            <person name="Carre W."/>
            <person name="Ball S.G."/>
            <person name="Chaparro C."/>
            <person name="Tonon T."/>
            <person name="Barbeyron T."/>
            <person name="Michel G."/>
            <person name="Noel B."/>
            <person name="Valentin K."/>
            <person name="Elias M."/>
            <person name="Artiguenave F."/>
            <person name="Arun A."/>
            <person name="Aury J.M."/>
            <person name="Barbosa-Neto J.F."/>
            <person name="Bothwell J.H."/>
            <person name="Bouget F.Y."/>
            <person name="Brillet L."/>
            <person name="Cabello-Hurtado F."/>
            <person name="Capella-Gutierrez S."/>
            <person name="Charrier B."/>
            <person name="Cladiere L."/>
            <person name="Cock J.M."/>
            <person name="Coelho S.M."/>
            <person name="Colleoni C."/>
            <person name="Czjzek M."/>
            <person name="Da Silva C."/>
            <person name="Delage L."/>
            <person name="Denoeud F."/>
            <person name="Deschamps P."/>
            <person name="Dittami S.M."/>
            <person name="Gabaldon T."/>
            <person name="Gachon C.M."/>
            <person name="Groisillier A."/>
            <person name="Herve C."/>
            <person name="Jabbari K."/>
            <person name="Katinka M."/>
            <person name="Kloareg B."/>
            <person name="Kowalczyk N."/>
            <person name="Labadie K."/>
            <person name="Leblanc C."/>
            <person name="Lopez P.J."/>
            <person name="McLachlan D.H."/>
            <person name="Meslet-Cladiere L."/>
            <person name="Moustafa A."/>
            <person name="Nehr Z."/>
            <person name="Nyvall Collen P."/>
            <person name="Panaud O."/>
            <person name="Partensky F."/>
            <person name="Poulain J."/>
            <person name="Rensing S.A."/>
            <person name="Rousvoal S."/>
            <person name="Samson G."/>
            <person name="Symeonidi A."/>
            <person name="Weissenbach J."/>
            <person name="Zambounis A."/>
            <person name="Wincker P."/>
            <person name="Boyen C."/>
        </authorList>
    </citation>
    <scope>NUCLEOTIDE SEQUENCE [LARGE SCALE GENOMIC DNA]</scope>
    <source>
        <strain evidence="6">cv. Stackhouse</strain>
    </source>
</reference>
<protein>
    <submittedName>
        <fullName evidence="5">Lipoxygenase</fullName>
    </submittedName>
</protein>
<gene>
    <name evidence="5" type="ORF">CHC_T00008739001</name>
</gene>
<dbReference type="OMA" id="DSPGNRY"/>
<dbReference type="EMBL" id="HG001927">
    <property type="protein sequence ID" value="CDF77589.1"/>
    <property type="molecule type" value="Genomic_DNA"/>
</dbReference>
<dbReference type="AlphaFoldDB" id="S0F3P2"/>
<dbReference type="GO" id="GO:0034440">
    <property type="term" value="P:lipid oxidation"/>
    <property type="evidence" value="ECO:0007669"/>
    <property type="project" value="InterPro"/>
</dbReference>
<evidence type="ECO:0000256" key="1">
    <source>
        <dbReference type="ARBA" id="ARBA00022723"/>
    </source>
</evidence>
<dbReference type="PANTHER" id="PTHR11771">
    <property type="entry name" value="LIPOXYGENASE"/>
    <property type="match status" value="1"/>
</dbReference>
<keyword evidence="1" id="KW-0479">Metal-binding</keyword>
<proteinExistence type="predicted"/>
<dbReference type="Proteomes" id="UP000012073">
    <property type="component" value="Unassembled WGS sequence"/>
</dbReference>
<evidence type="ECO:0000259" key="4">
    <source>
        <dbReference type="PROSITE" id="PS51393"/>
    </source>
</evidence>
<keyword evidence="6" id="KW-1185">Reference proteome</keyword>
<evidence type="ECO:0000313" key="5">
    <source>
        <dbReference type="EMBL" id="CDF77589.1"/>
    </source>
</evidence>
<feature type="non-terminal residue" evidence="5">
    <location>
        <position position="1"/>
    </location>
</feature>
<dbReference type="Gene3D" id="3.10.450.60">
    <property type="match status" value="1"/>
</dbReference>